<dbReference type="Proteomes" id="UP001324287">
    <property type="component" value="Chromosome"/>
</dbReference>
<evidence type="ECO:0000313" key="2">
    <source>
        <dbReference type="Proteomes" id="UP001324287"/>
    </source>
</evidence>
<dbReference type="EMBL" id="CP141261">
    <property type="protein sequence ID" value="WRL62746.1"/>
    <property type="molecule type" value="Genomic_DNA"/>
</dbReference>
<reference evidence="1 2" key="1">
    <citation type="submission" date="2023-12" db="EMBL/GenBank/DDBJ databases">
        <title>Blastococcus brunescens sp. nov., an actonobacterium isolated from sandstone collected in sahara desert.</title>
        <authorList>
            <person name="Gtari M."/>
            <person name="Ghodhbane F."/>
        </authorList>
    </citation>
    <scope>NUCLEOTIDE SEQUENCE [LARGE SCALE GENOMIC DNA]</scope>
    <source>
        <strain evidence="1 2">BMG 8361</strain>
    </source>
</reference>
<keyword evidence="2" id="KW-1185">Reference proteome</keyword>
<proteinExistence type="predicted"/>
<name>A0ABZ1AZ31_9ACTN</name>
<evidence type="ECO:0000313" key="1">
    <source>
        <dbReference type="EMBL" id="WRL62746.1"/>
    </source>
</evidence>
<protein>
    <submittedName>
        <fullName evidence="1">Uncharacterized protein</fullName>
    </submittedName>
</protein>
<dbReference type="RefSeq" id="WP_324274097.1">
    <property type="nucleotide sequence ID" value="NZ_CP141261.1"/>
</dbReference>
<gene>
    <name evidence="1" type="ORF">U6N30_22940</name>
</gene>
<organism evidence="1 2">
    <name type="scientific">Blastococcus brunescens</name>
    <dbReference type="NCBI Taxonomy" id="1564165"/>
    <lineage>
        <taxon>Bacteria</taxon>
        <taxon>Bacillati</taxon>
        <taxon>Actinomycetota</taxon>
        <taxon>Actinomycetes</taxon>
        <taxon>Geodermatophilales</taxon>
        <taxon>Geodermatophilaceae</taxon>
        <taxon>Blastococcus</taxon>
    </lineage>
</organism>
<sequence length="136" mass="15352">MDARAERLLRRLVEIETGEAVITTYLGGGRTATERRPHATVAEFLPERGVVVIEHDGVAARLQLDEAELLHVLTEVAGDASEVWGREVPDDEAAARLLSVWLDECLATREPHPSGWWTLRNCWFHPLPPWEAPRDR</sequence>
<accession>A0ABZ1AZ31</accession>